<dbReference type="InterPro" id="IPR012910">
    <property type="entry name" value="Plug_dom"/>
</dbReference>
<dbReference type="InterPro" id="IPR010105">
    <property type="entry name" value="TonB_sidphr_rcpt"/>
</dbReference>
<keyword evidence="10 15" id="KW-0798">TonB box</keyword>
<evidence type="ECO:0000256" key="9">
    <source>
        <dbReference type="ARBA" id="ARBA00023065"/>
    </source>
</evidence>
<keyword evidence="11 14" id="KW-0472">Membrane</keyword>
<comment type="subcellular location">
    <subcellularLocation>
        <location evidence="1 14">Cell outer membrane</location>
        <topology evidence="1 14">Multi-pass membrane protein</topology>
    </subcellularLocation>
</comment>
<dbReference type="PANTHER" id="PTHR32552:SF74">
    <property type="entry name" value="HYDROXAMATE SIDEROPHORE RECEPTOR FHUE"/>
    <property type="match status" value="1"/>
</dbReference>
<dbReference type="FunFam" id="2.170.130.10:FF:000010">
    <property type="entry name" value="Ferripyoverdine receptor"/>
    <property type="match status" value="1"/>
</dbReference>
<keyword evidence="4 14" id="KW-1134">Transmembrane beta strand</keyword>
<dbReference type="Pfam" id="PF07715">
    <property type="entry name" value="Plug"/>
    <property type="match status" value="1"/>
</dbReference>
<accession>A0A430HTE1</accession>
<organism evidence="20 21">
    <name type="scientific">Massilia atriviolacea</name>
    <dbReference type="NCBI Taxonomy" id="2495579"/>
    <lineage>
        <taxon>Bacteria</taxon>
        <taxon>Pseudomonadati</taxon>
        <taxon>Pseudomonadota</taxon>
        <taxon>Betaproteobacteria</taxon>
        <taxon>Burkholderiales</taxon>
        <taxon>Oxalobacteraceae</taxon>
        <taxon>Telluria group</taxon>
        <taxon>Massilia</taxon>
    </lineage>
</organism>
<keyword evidence="12 20" id="KW-0675">Receptor</keyword>
<evidence type="ECO:0000256" key="3">
    <source>
        <dbReference type="ARBA" id="ARBA00022448"/>
    </source>
</evidence>
<dbReference type="EMBL" id="RXLQ01000001">
    <property type="protein sequence ID" value="RSZ60801.1"/>
    <property type="molecule type" value="Genomic_DNA"/>
</dbReference>
<dbReference type="InterPro" id="IPR036942">
    <property type="entry name" value="Beta-barrel_TonB_sf"/>
</dbReference>
<evidence type="ECO:0000256" key="5">
    <source>
        <dbReference type="ARBA" id="ARBA00022496"/>
    </source>
</evidence>
<proteinExistence type="inferred from homology"/>
<feature type="domain" description="TonB-dependent receptor plug" evidence="19">
    <location>
        <begin position="68"/>
        <end position="165"/>
    </location>
</feature>
<dbReference type="GO" id="GO:0009279">
    <property type="term" value="C:cell outer membrane"/>
    <property type="evidence" value="ECO:0007669"/>
    <property type="project" value="UniProtKB-SubCell"/>
</dbReference>
<evidence type="ECO:0000313" key="20">
    <source>
        <dbReference type="EMBL" id="RSZ60801.1"/>
    </source>
</evidence>
<dbReference type="RefSeq" id="WP_126072185.1">
    <property type="nucleotide sequence ID" value="NZ_CP051166.1"/>
</dbReference>
<gene>
    <name evidence="20" type="ORF">EJB06_01285</name>
</gene>
<feature type="chain" id="PRO_5019007844" evidence="17">
    <location>
        <begin position="27"/>
        <end position="728"/>
    </location>
</feature>
<dbReference type="OrthoDB" id="174652at2"/>
<dbReference type="NCBIfam" id="TIGR01783">
    <property type="entry name" value="TonB-siderophor"/>
    <property type="match status" value="1"/>
</dbReference>
<name>A0A430HTE1_9BURK</name>
<evidence type="ECO:0000256" key="15">
    <source>
        <dbReference type="RuleBase" id="RU003357"/>
    </source>
</evidence>
<dbReference type="InterPro" id="IPR039426">
    <property type="entry name" value="TonB-dep_rcpt-like"/>
</dbReference>
<evidence type="ECO:0000256" key="10">
    <source>
        <dbReference type="ARBA" id="ARBA00023077"/>
    </source>
</evidence>
<comment type="caution">
    <text evidence="20">The sequence shown here is derived from an EMBL/GenBank/DDBJ whole genome shotgun (WGS) entry which is preliminary data.</text>
</comment>
<evidence type="ECO:0000256" key="7">
    <source>
        <dbReference type="ARBA" id="ARBA00022729"/>
    </source>
</evidence>
<dbReference type="PANTHER" id="PTHR32552">
    <property type="entry name" value="FERRICHROME IRON RECEPTOR-RELATED"/>
    <property type="match status" value="1"/>
</dbReference>
<dbReference type="InterPro" id="IPR000531">
    <property type="entry name" value="Beta-barrel_TonB"/>
</dbReference>
<evidence type="ECO:0000256" key="1">
    <source>
        <dbReference type="ARBA" id="ARBA00004571"/>
    </source>
</evidence>
<evidence type="ECO:0000256" key="11">
    <source>
        <dbReference type="ARBA" id="ARBA00023136"/>
    </source>
</evidence>
<dbReference type="Gene3D" id="2.40.170.20">
    <property type="entry name" value="TonB-dependent receptor, beta-barrel domain"/>
    <property type="match status" value="1"/>
</dbReference>
<feature type="region of interest" description="Disordered" evidence="16">
    <location>
        <begin position="557"/>
        <end position="588"/>
    </location>
</feature>
<evidence type="ECO:0000256" key="12">
    <source>
        <dbReference type="ARBA" id="ARBA00023170"/>
    </source>
</evidence>
<dbReference type="Gene3D" id="2.170.130.10">
    <property type="entry name" value="TonB-dependent receptor, plug domain"/>
    <property type="match status" value="1"/>
</dbReference>
<evidence type="ECO:0000256" key="17">
    <source>
        <dbReference type="SAM" id="SignalP"/>
    </source>
</evidence>
<evidence type="ECO:0000256" key="13">
    <source>
        <dbReference type="ARBA" id="ARBA00023237"/>
    </source>
</evidence>
<evidence type="ECO:0000313" key="21">
    <source>
        <dbReference type="Proteomes" id="UP000278085"/>
    </source>
</evidence>
<keyword evidence="8" id="KW-0408">Iron</keyword>
<dbReference type="PROSITE" id="PS52016">
    <property type="entry name" value="TONB_DEPENDENT_REC_3"/>
    <property type="match status" value="1"/>
</dbReference>
<evidence type="ECO:0000259" key="19">
    <source>
        <dbReference type="Pfam" id="PF07715"/>
    </source>
</evidence>
<evidence type="ECO:0000256" key="8">
    <source>
        <dbReference type="ARBA" id="ARBA00023004"/>
    </source>
</evidence>
<dbReference type="AlphaFoldDB" id="A0A430HTE1"/>
<dbReference type="GO" id="GO:0015891">
    <property type="term" value="P:siderophore transport"/>
    <property type="evidence" value="ECO:0007669"/>
    <property type="project" value="InterPro"/>
</dbReference>
<dbReference type="Pfam" id="PF00593">
    <property type="entry name" value="TonB_dep_Rec_b-barrel"/>
    <property type="match status" value="1"/>
</dbReference>
<dbReference type="InterPro" id="IPR037066">
    <property type="entry name" value="Plug_dom_sf"/>
</dbReference>
<dbReference type="CDD" id="cd01347">
    <property type="entry name" value="ligand_gated_channel"/>
    <property type="match status" value="1"/>
</dbReference>
<evidence type="ECO:0000256" key="14">
    <source>
        <dbReference type="PROSITE-ProRule" id="PRU01360"/>
    </source>
</evidence>
<keyword evidence="6 14" id="KW-0812">Transmembrane</keyword>
<keyword evidence="3 14" id="KW-0813">Transport</keyword>
<evidence type="ECO:0000256" key="6">
    <source>
        <dbReference type="ARBA" id="ARBA00022692"/>
    </source>
</evidence>
<keyword evidence="21" id="KW-1185">Reference proteome</keyword>
<protein>
    <submittedName>
        <fullName evidence="20">TonB-dependent siderophore receptor</fullName>
    </submittedName>
</protein>
<keyword evidence="13 14" id="KW-0998">Cell outer membrane</keyword>
<dbReference type="GO" id="GO:0015344">
    <property type="term" value="F:siderophore uptake transmembrane transporter activity"/>
    <property type="evidence" value="ECO:0007669"/>
    <property type="project" value="TreeGrafter"/>
</dbReference>
<reference evidence="20 21" key="1">
    <citation type="submission" date="2018-12" db="EMBL/GenBank/DDBJ databases">
        <authorList>
            <person name="Yang E."/>
        </authorList>
    </citation>
    <scope>NUCLEOTIDE SEQUENCE [LARGE SCALE GENOMIC DNA]</scope>
    <source>
        <strain evidence="20 21">SOD</strain>
    </source>
</reference>
<feature type="signal peptide" evidence="17">
    <location>
        <begin position="1"/>
        <end position="26"/>
    </location>
</feature>
<evidence type="ECO:0000256" key="2">
    <source>
        <dbReference type="ARBA" id="ARBA00009810"/>
    </source>
</evidence>
<dbReference type="Proteomes" id="UP000278085">
    <property type="component" value="Unassembled WGS sequence"/>
</dbReference>
<dbReference type="SUPFAM" id="SSF56935">
    <property type="entry name" value="Porins"/>
    <property type="match status" value="1"/>
</dbReference>
<evidence type="ECO:0000256" key="16">
    <source>
        <dbReference type="SAM" id="MobiDB-lite"/>
    </source>
</evidence>
<feature type="domain" description="TonB-dependent receptor-like beta-barrel" evidence="18">
    <location>
        <begin position="248"/>
        <end position="697"/>
    </location>
</feature>
<evidence type="ECO:0000256" key="4">
    <source>
        <dbReference type="ARBA" id="ARBA00022452"/>
    </source>
</evidence>
<keyword evidence="5" id="KW-0410">Iron transport</keyword>
<comment type="similarity">
    <text evidence="2 14 15">Belongs to the TonB-dependent receptor family.</text>
</comment>
<dbReference type="GO" id="GO:0038023">
    <property type="term" value="F:signaling receptor activity"/>
    <property type="evidence" value="ECO:0007669"/>
    <property type="project" value="InterPro"/>
</dbReference>
<sequence>MNMTLHPLALAVRSALLLSIAGAAHAAAPEAAPDDAPVSVVEIHGDKNDGTSYGARAASTATRFNLSLRETPQSVTVITRQRMDDMNLTSIADVLVQTPGITVQENDSERTGFSSRGFSISNFQVDGVAANYSSGNSALFDTALYERIEVVRGATGLVTGAGDPSATINMVHKRPTRELSGSASVNVGSWDMRRVQANISAPLNASGSVRGSLTGVVQNRHSHLDLYKERKIVAGAMVEADLGRDSLLTVGVDYQHNTPKGTTWGTTPLFFSDGTPANLPRSFNVAAEWSSWERTYRNAYANLEHRINDDWKVKVSYNRLDSTSDGALFYGGSGYPNRDGTGLSVWTNVFPYEETQDNLDLYATGAFHLFGRKHELVAGWNGWRRDGVSPAMAIEDPLPFPLTIPDFRNWTGKVPQPKSWRTGASSAAVTEQSGAYLATRLRLADPLQVIAGARLSTWKTRTDNFNTSGGFVNATGRYESKDVLTPYAGVVFDLAPATSLYASYSDLFKPQNYKDKNNNFLDPVTGSNVEAGVKAEFFGGRLNAAVAVFEAKQDNLGEEDSSVPQGVLLPDGSRPYVSTGKGTKSRGVEAEVAGTPMPGWQLSAGVTRSTSRNAKDVLVNTIQPRDMVRITSTWRLPGAWRDVTIGGGVNWQSEIYTTATAPTGKVRTSQAAYTLLNLMARYQITRQLSAGININNLLDKTYYRRVGFYNGGYYGEPRSVSANLRYQY</sequence>
<evidence type="ECO:0000259" key="18">
    <source>
        <dbReference type="Pfam" id="PF00593"/>
    </source>
</evidence>
<keyword evidence="7 17" id="KW-0732">Signal</keyword>
<keyword evidence="9" id="KW-0406">Ion transport</keyword>